<dbReference type="PANTHER" id="PTHR12918">
    <property type="entry name" value="CYSTEINE DIOXYGENASE"/>
    <property type="match status" value="1"/>
</dbReference>
<evidence type="ECO:0000256" key="4">
    <source>
        <dbReference type="ARBA" id="ARBA00022964"/>
    </source>
</evidence>
<dbReference type="CDD" id="cd10548">
    <property type="entry name" value="cupin_CDO"/>
    <property type="match status" value="1"/>
</dbReference>
<keyword evidence="5 9" id="KW-0560">Oxidoreductase</keyword>
<comment type="similarity">
    <text evidence="1 9">Belongs to the cysteine dioxygenase family.</text>
</comment>
<name>A0A6A6U8U0_9PEZI</name>
<evidence type="ECO:0000256" key="8">
    <source>
        <dbReference type="PIRSR" id="PIRSR610300-51"/>
    </source>
</evidence>
<accession>A0A6A6U8U0</accession>
<evidence type="ECO:0000313" key="11">
    <source>
        <dbReference type="Proteomes" id="UP000799302"/>
    </source>
</evidence>
<keyword evidence="6 8" id="KW-0408">Iron</keyword>
<keyword evidence="7" id="KW-0883">Thioether bond</keyword>
<dbReference type="InterPro" id="IPR011051">
    <property type="entry name" value="RmlC_Cupin_sf"/>
</dbReference>
<feature type="binding site" evidence="8">
    <location>
        <position position="87"/>
    </location>
    <ligand>
        <name>Fe cation</name>
        <dbReference type="ChEBI" id="CHEBI:24875"/>
        <note>catalytic</note>
    </ligand>
</feature>
<comment type="cofactor">
    <cofactor evidence="9">
        <name>Fe cation</name>
        <dbReference type="ChEBI" id="CHEBI:24875"/>
    </cofactor>
    <text evidence="9">Binds 1 Fe cation per subunit.</text>
</comment>
<keyword evidence="11" id="KW-1185">Reference proteome</keyword>
<dbReference type="InterPro" id="IPR014710">
    <property type="entry name" value="RmlC-like_jellyroll"/>
</dbReference>
<dbReference type="OrthoDB" id="543511at2759"/>
<evidence type="ECO:0000256" key="6">
    <source>
        <dbReference type="ARBA" id="ARBA00023004"/>
    </source>
</evidence>
<dbReference type="EMBL" id="MU004236">
    <property type="protein sequence ID" value="KAF2668390.1"/>
    <property type="molecule type" value="Genomic_DNA"/>
</dbReference>
<keyword evidence="3 8" id="KW-0479">Metal-binding</keyword>
<feature type="binding site" evidence="8">
    <location>
        <position position="89"/>
    </location>
    <ligand>
        <name>Fe cation</name>
        <dbReference type="ChEBI" id="CHEBI:24875"/>
        <note>catalytic</note>
    </ligand>
</feature>
<dbReference type="PANTHER" id="PTHR12918:SF1">
    <property type="entry name" value="CYSTEINE DIOXYGENASE TYPE 1"/>
    <property type="match status" value="1"/>
</dbReference>
<reference evidence="10" key="1">
    <citation type="journal article" date="2020" name="Stud. Mycol.">
        <title>101 Dothideomycetes genomes: a test case for predicting lifestyles and emergence of pathogens.</title>
        <authorList>
            <person name="Haridas S."/>
            <person name="Albert R."/>
            <person name="Binder M."/>
            <person name="Bloem J."/>
            <person name="Labutti K."/>
            <person name="Salamov A."/>
            <person name="Andreopoulos B."/>
            <person name="Baker S."/>
            <person name="Barry K."/>
            <person name="Bills G."/>
            <person name="Bluhm B."/>
            <person name="Cannon C."/>
            <person name="Castanera R."/>
            <person name="Culley D."/>
            <person name="Daum C."/>
            <person name="Ezra D."/>
            <person name="Gonzalez J."/>
            <person name="Henrissat B."/>
            <person name="Kuo A."/>
            <person name="Liang C."/>
            <person name="Lipzen A."/>
            <person name="Lutzoni F."/>
            <person name="Magnuson J."/>
            <person name="Mondo S."/>
            <person name="Nolan M."/>
            <person name="Ohm R."/>
            <person name="Pangilinan J."/>
            <person name="Park H.-J."/>
            <person name="Ramirez L."/>
            <person name="Alfaro M."/>
            <person name="Sun H."/>
            <person name="Tritt A."/>
            <person name="Yoshinaga Y."/>
            <person name="Zwiers L.-H."/>
            <person name="Turgeon B."/>
            <person name="Goodwin S."/>
            <person name="Spatafora J."/>
            <person name="Crous P."/>
            <person name="Grigoriev I."/>
        </authorList>
    </citation>
    <scope>NUCLEOTIDE SEQUENCE</scope>
    <source>
        <strain evidence="10">CBS 115976</strain>
    </source>
</reference>
<dbReference type="EC" id="1.13.11.20" evidence="2 9"/>
<dbReference type="SUPFAM" id="SSF51182">
    <property type="entry name" value="RmlC-like cupins"/>
    <property type="match status" value="1"/>
</dbReference>
<dbReference type="GO" id="GO:0008198">
    <property type="term" value="F:ferrous iron binding"/>
    <property type="evidence" value="ECO:0007669"/>
    <property type="project" value="TreeGrafter"/>
</dbReference>
<sequence length="187" mass="21063">MANHFQQLVDKLSRMLGPDGIDSENIDPSQLLDLMEDYESQSVEWAPCISTWQEEGAPYVRNLVDGGNGKYNLLLLIWKAGSSSRIHDHSLHCCMKMLKGQLQETLFSWPDEDVINRGEQSPPTVKRVKMLKENDVAYISNSIGLHSMTNPDANDFAVSLHLYTPPAQICRVFDKETGESSALKLRL</sequence>
<evidence type="ECO:0000256" key="5">
    <source>
        <dbReference type="ARBA" id="ARBA00023002"/>
    </source>
</evidence>
<proteinExistence type="inferred from homology"/>
<dbReference type="InterPro" id="IPR010300">
    <property type="entry name" value="CDO_1"/>
</dbReference>
<evidence type="ECO:0000256" key="7">
    <source>
        <dbReference type="PIRSR" id="PIRSR610300-50"/>
    </source>
</evidence>
<feature type="binding site" evidence="8">
    <location>
        <position position="146"/>
    </location>
    <ligand>
        <name>Fe cation</name>
        <dbReference type="ChEBI" id="CHEBI:24875"/>
        <note>catalytic</note>
    </ligand>
</feature>
<dbReference type="GO" id="GO:0019448">
    <property type="term" value="P:L-cysteine catabolic process"/>
    <property type="evidence" value="ECO:0007669"/>
    <property type="project" value="TreeGrafter"/>
</dbReference>
<keyword evidence="4 9" id="KW-0223">Dioxygenase</keyword>
<organism evidence="10 11">
    <name type="scientific">Microthyrium microscopicum</name>
    <dbReference type="NCBI Taxonomy" id="703497"/>
    <lineage>
        <taxon>Eukaryota</taxon>
        <taxon>Fungi</taxon>
        <taxon>Dikarya</taxon>
        <taxon>Ascomycota</taxon>
        <taxon>Pezizomycotina</taxon>
        <taxon>Dothideomycetes</taxon>
        <taxon>Dothideomycetes incertae sedis</taxon>
        <taxon>Microthyriales</taxon>
        <taxon>Microthyriaceae</taxon>
        <taxon>Microthyrium</taxon>
    </lineage>
</organism>
<gene>
    <name evidence="10" type="ORF">BT63DRAFT_456027</name>
</gene>
<evidence type="ECO:0000313" key="10">
    <source>
        <dbReference type="EMBL" id="KAF2668390.1"/>
    </source>
</evidence>
<dbReference type="GO" id="GO:0017172">
    <property type="term" value="F:cysteine dioxygenase activity"/>
    <property type="evidence" value="ECO:0007669"/>
    <property type="project" value="UniProtKB-UniRule"/>
</dbReference>
<dbReference type="Pfam" id="PF05995">
    <property type="entry name" value="CDO_I"/>
    <property type="match status" value="1"/>
</dbReference>
<evidence type="ECO:0000256" key="1">
    <source>
        <dbReference type="ARBA" id="ARBA00006622"/>
    </source>
</evidence>
<dbReference type="Gene3D" id="2.60.120.10">
    <property type="entry name" value="Jelly Rolls"/>
    <property type="match status" value="1"/>
</dbReference>
<comment type="catalytic activity">
    <reaction evidence="9">
        <text>L-cysteine + O2 = 3-sulfino-L-alanine + H(+)</text>
        <dbReference type="Rhea" id="RHEA:20441"/>
        <dbReference type="ChEBI" id="CHEBI:15378"/>
        <dbReference type="ChEBI" id="CHEBI:15379"/>
        <dbReference type="ChEBI" id="CHEBI:35235"/>
        <dbReference type="ChEBI" id="CHEBI:61085"/>
        <dbReference type="EC" id="1.13.11.20"/>
    </reaction>
</comment>
<feature type="cross-link" description="3'-(S-cysteinyl)-tyrosine (Cys-Tyr)" evidence="7">
    <location>
        <begin position="93"/>
        <end position="163"/>
    </location>
</feature>
<evidence type="ECO:0000256" key="3">
    <source>
        <dbReference type="ARBA" id="ARBA00022723"/>
    </source>
</evidence>
<dbReference type="AlphaFoldDB" id="A0A6A6U8U0"/>
<evidence type="ECO:0000256" key="9">
    <source>
        <dbReference type="RuleBase" id="RU366010"/>
    </source>
</evidence>
<dbReference type="Proteomes" id="UP000799302">
    <property type="component" value="Unassembled WGS sequence"/>
</dbReference>
<protein>
    <recommendedName>
        <fullName evidence="2 9">Cysteine dioxygenase</fullName>
        <ecNumber evidence="2 9">1.13.11.20</ecNumber>
    </recommendedName>
</protein>
<evidence type="ECO:0000256" key="2">
    <source>
        <dbReference type="ARBA" id="ARBA00013133"/>
    </source>
</evidence>